<feature type="region of interest" description="Disordered" evidence="1">
    <location>
        <begin position="357"/>
        <end position="413"/>
    </location>
</feature>
<feature type="compositionally biased region" description="Low complexity" evidence="1">
    <location>
        <begin position="372"/>
        <end position="409"/>
    </location>
</feature>
<dbReference type="Proteomes" id="UP000294003">
    <property type="component" value="Unassembled WGS sequence"/>
</dbReference>
<gene>
    <name evidence="2" type="ORF">DL762_006398</name>
</gene>
<evidence type="ECO:0000313" key="2">
    <source>
        <dbReference type="EMBL" id="RYO82877.1"/>
    </source>
</evidence>
<accession>A0ABY0H258</accession>
<proteinExistence type="predicted"/>
<evidence type="ECO:0000256" key="1">
    <source>
        <dbReference type="SAM" id="MobiDB-lite"/>
    </source>
</evidence>
<comment type="caution">
    <text evidence="2">The sequence shown here is derived from an EMBL/GenBank/DDBJ whole genome shotgun (WGS) entry which is preliminary data.</text>
</comment>
<organism evidence="2 3">
    <name type="scientific">Monosporascus cannonballus</name>
    <dbReference type="NCBI Taxonomy" id="155416"/>
    <lineage>
        <taxon>Eukaryota</taxon>
        <taxon>Fungi</taxon>
        <taxon>Dikarya</taxon>
        <taxon>Ascomycota</taxon>
        <taxon>Pezizomycotina</taxon>
        <taxon>Sordariomycetes</taxon>
        <taxon>Xylariomycetidae</taxon>
        <taxon>Xylariales</taxon>
        <taxon>Xylariales incertae sedis</taxon>
        <taxon>Monosporascus</taxon>
    </lineage>
</organism>
<evidence type="ECO:0000313" key="3">
    <source>
        <dbReference type="Proteomes" id="UP000294003"/>
    </source>
</evidence>
<sequence length="493" mass="54604">MCGGRECPVTRLTDRDGTSEQNKVKRGDPDEGDWSDPSDYSDPKHFVAIEAWWAYNGDIISTENSVIRFPEEQDPDLKMTTSEIIQFKNQVASLSIQGLYGCTSVIVVSQREAWASHIWEPTFTDEGDRFENKAIKFILTGLAASDPQYHQHKYGLVQMRWNNKLPEIGTIFGGDGSEIPGTHVYIFVPRLRIDIWELKDNYGNLLNYTDRNGNYLDDEVRQAEDANAGAGFKFSKYVNRIKEAVLRVVGTEVPVEVIEYLPNVLSVADAKKRLSRREIATKLGDNDQKQSRGKLFLQYQPGKCDRPALWRLWVETQLDIAGRYAEWDPSPDQIFQGQGNPDLNDVGSAKRADACIVSTPSSIPTKTEENPTDSTRGTTTTDDPTGSTGGVTTTDNPTGSTEGTTTTDGPRIDDGDVCDEIKCSKKVCPDGSTAGCQPVLRLPGSLGITKFCGCPTSARETPEATVTPELPPPPPYETGTCNLHIHEWSEYYT</sequence>
<dbReference type="EMBL" id="QJNS01000202">
    <property type="protein sequence ID" value="RYO82877.1"/>
    <property type="molecule type" value="Genomic_DNA"/>
</dbReference>
<name>A0ABY0H258_9PEZI</name>
<keyword evidence="3" id="KW-1185">Reference proteome</keyword>
<protein>
    <submittedName>
        <fullName evidence="2">Uncharacterized protein</fullName>
    </submittedName>
</protein>
<feature type="compositionally biased region" description="Basic and acidic residues" evidence="1">
    <location>
        <begin position="12"/>
        <end position="29"/>
    </location>
</feature>
<feature type="region of interest" description="Disordered" evidence="1">
    <location>
        <begin position="1"/>
        <end position="39"/>
    </location>
</feature>
<reference evidence="2 3" key="1">
    <citation type="submission" date="2018-06" db="EMBL/GenBank/DDBJ databases">
        <title>Complete Genomes of Monosporascus.</title>
        <authorList>
            <person name="Robinson A.J."/>
            <person name="Natvig D.O."/>
        </authorList>
    </citation>
    <scope>NUCLEOTIDE SEQUENCE [LARGE SCALE GENOMIC DNA]</scope>
    <source>
        <strain evidence="2 3">CBS 609.92</strain>
    </source>
</reference>